<proteinExistence type="predicted"/>
<accession>A0A7H1N145</accession>
<protein>
    <submittedName>
        <fullName evidence="2">Uncharacterized protein</fullName>
    </submittedName>
</protein>
<sequence>MAGAPVGGKEAGRQGAPLGEGPDRQALPSPNLGDYAIPAAGRGGGCRWRPKMDAELRTRRRAPCLGRAIVTTVFAVAFAGQVPEP</sequence>
<dbReference type="AlphaFoldDB" id="A0A7H1N145"/>
<reference evidence="2 3" key="1">
    <citation type="submission" date="2020-05" db="EMBL/GenBank/DDBJ databases">
        <title>Complete closed genome sequence of Defluviicoccus vanus.</title>
        <authorList>
            <person name="Bessarab I."/>
            <person name="Arumugam K."/>
            <person name="Maszenan A.M."/>
            <person name="Seviour R.J."/>
            <person name="Williams R.B."/>
        </authorList>
    </citation>
    <scope>NUCLEOTIDE SEQUENCE [LARGE SCALE GENOMIC DNA]</scope>
    <source>
        <strain evidence="2 3">Ben 114</strain>
    </source>
</reference>
<evidence type="ECO:0000313" key="2">
    <source>
        <dbReference type="EMBL" id="QNT69431.1"/>
    </source>
</evidence>
<name>A0A7H1N145_9PROT</name>
<gene>
    <name evidence="2" type="ORF">HQ394_08970</name>
</gene>
<dbReference type="RefSeq" id="WP_190262934.1">
    <property type="nucleotide sequence ID" value="NZ_CP053923.1"/>
</dbReference>
<evidence type="ECO:0000313" key="3">
    <source>
        <dbReference type="Proteomes" id="UP000516369"/>
    </source>
</evidence>
<dbReference type="KEGG" id="dvn:HQ394_08970"/>
<organism evidence="2 3">
    <name type="scientific">Defluviicoccus vanus</name>
    <dbReference type="NCBI Taxonomy" id="111831"/>
    <lineage>
        <taxon>Bacteria</taxon>
        <taxon>Pseudomonadati</taxon>
        <taxon>Pseudomonadota</taxon>
        <taxon>Alphaproteobacteria</taxon>
        <taxon>Rhodospirillales</taxon>
        <taxon>Rhodospirillaceae</taxon>
        <taxon>Defluviicoccus</taxon>
    </lineage>
</organism>
<dbReference type="Proteomes" id="UP000516369">
    <property type="component" value="Chromosome"/>
</dbReference>
<feature type="region of interest" description="Disordered" evidence="1">
    <location>
        <begin position="1"/>
        <end position="40"/>
    </location>
</feature>
<evidence type="ECO:0000256" key="1">
    <source>
        <dbReference type="SAM" id="MobiDB-lite"/>
    </source>
</evidence>
<dbReference type="EMBL" id="CP053923">
    <property type="protein sequence ID" value="QNT69431.1"/>
    <property type="molecule type" value="Genomic_DNA"/>
</dbReference>
<keyword evidence="3" id="KW-1185">Reference proteome</keyword>